<accession>A0A174FR69</accession>
<dbReference type="Proteomes" id="UP000095544">
    <property type="component" value="Unassembled WGS sequence"/>
</dbReference>
<evidence type="ECO:0000313" key="2">
    <source>
        <dbReference type="Proteomes" id="UP000095544"/>
    </source>
</evidence>
<dbReference type="AlphaFoldDB" id="A0A174FR69"/>
<reference evidence="1 2" key="1">
    <citation type="submission" date="2015-09" db="EMBL/GenBank/DDBJ databases">
        <authorList>
            <consortium name="Pathogen Informatics"/>
        </authorList>
    </citation>
    <scope>NUCLEOTIDE SEQUENCE [LARGE SCALE GENOMIC DNA]</scope>
    <source>
        <strain evidence="1 2">2789STDY5834876</strain>
    </source>
</reference>
<dbReference type="RefSeq" id="WP_157355630.1">
    <property type="nucleotide sequence ID" value="NZ_CYZU01000022.1"/>
</dbReference>
<sequence length="54" mass="6443">MNGLEDKGLFRNEAEYWTFYVDWIRTCLALNPDSLNREKSIFKGIQVLYGEKNR</sequence>
<protein>
    <submittedName>
        <fullName evidence="1">Uncharacterized protein</fullName>
    </submittedName>
</protein>
<dbReference type="EMBL" id="CYZU01000022">
    <property type="protein sequence ID" value="CUO52703.1"/>
    <property type="molecule type" value="Genomic_DNA"/>
</dbReference>
<organism evidence="1 2">
    <name type="scientific">Faecalicatena contorta</name>
    <dbReference type="NCBI Taxonomy" id="39482"/>
    <lineage>
        <taxon>Bacteria</taxon>
        <taxon>Bacillati</taxon>
        <taxon>Bacillota</taxon>
        <taxon>Clostridia</taxon>
        <taxon>Lachnospirales</taxon>
        <taxon>Lachnospiraceae</taxon>
        <taxon>Faecalicatena</taxon>
    </lineage>
</organism>
<proteinExistence type="predicted"/>
<dbReference type="STRING" id="39482.ERS852491_02467"/>
<evidence type="ECO:0000313" key="1">
    <source>
        <dbReference type="EMBL" id="CUO52703.1"/>
    </source>
</evidence>
<gene>
    <name evidence="1" type="ORF">ERS852491_02467</name>
</gene>
<name>A0A174FR69_9FIRM</name>